<dbReference type="AlphaFoldDB" id="A0A644V8S3"/>
<dbReference type="GO" id="GO:0008839">
    <property type="term" value="F:4-hydroxy-tetrahydrodipicolinate reductase"/>
    <property type="evidence" value="ECO:0007669"/>
    <property type="project" value="UniProtKB-EC"/>
</dbReference>
<keyword evidence="7" id="KW-0520">NAD</keyword>
<keyword evidence="5" id="KW-0220">Diaminopimelate biosynthesis</keyword>
<dbReference type="Pfam" id="PF05173">
    <property type="entry name" value="DapB_C"/>
    <property type="match status" value="1"/>
</dbReference>
<dbReference type="HAMAP" id="MF_00102">
    <property type="entry name" value="DapB"/>
    <property type="match status" value="1"/>
</dbReference>
<dbReference type="Gene3D" id="3.30.360.10">
    <property type="entry name" value="Dihydrodipicolinate Reductase, domain 2"/>
    <property type="match status" value="1"/>
</dbReference>
<dbReference type="Pfam" id="PF01113">
    <property type="entry name" value="DapB_N"/>
    <property type="match status" value="1"/>
</dbReference>
<keyword evidence="8" id="KW-0457">Lysine biosynthesis</keyword>
<dbReference type="InterPro" id="IPR022663">
    <property type="entry name" value="DapB_C"/>
</dbReference>
<feature type="domain" description="Dihydrodipicolinate reductase N-terminal" evidence="13">
    <location>
        <begin position="2"/>
        <end position="116"/>
    </location>
</feature>
<dbReference type="PIRSF" id="PIRSF000161">
    <property type="entry name" value="DHPR"/>
    <property type="match status" value="1"/>
</dbReference>
<dbReference type="NCBIfam" id="TIGR00036">
    <property type="entry name" value="dapB"/>
    <property type="match status" value="1"/>
</dbReference>
<protein>
    <recommendedName>
        <fullName evidence="10">4-hydroxy-tetrahydrodipicolinate reductase</fullName>
        <ecNumber evidence="10">1.17.1.8</ecNumber>
    </recommendedName>
</protein>
<evidence type="ECO:0000256" key="9">
    <source>
        <dbReference type="ARBA" id="ARBA00037922"/>
    </source>
</evidence>
<keyword evidence="3" id="KW-0028">Amino-acid biosynthesis</keyword>
<dbReference type="InterPro" id="IPR023940">
    <property type="entry name" value="DHDPR_bac"/>
</dbReference>
<dbReference type="Gene3D" id="3.40.50.720">
    <property type="entry name" value="NAD(P)-binding Rossmann-like Domain"/>
    <property type="match status" value="1"/>
</dbReference>
<proteinExistence type="inferred from homology"/>
<organism evidence="15">
    <name type="scientific">bioreactor metagenome</name>
    <dbReference type="NCBI Taxonomy" id="1076179"/>
    <lineage>
        <taxon>unclassified sequences</taxon>
        <taxon>metagenomes</taxon>
        <taxon>ecological metagenomes</taxon>
    </lineage>
</organism>
<gene>
    <name evidence="15" type="primary">dapB_14</name>
    <name evidence="15" type="ORF">SDC9_33156</name>
</gene>
<evidence type="ECO:0000256" key="3">
    <source>
        <dbReference type="ARBA" id="ARBA00022605"/>
    </source>
</evidence>
<evidence type="ECO:0000259" key="13">
    <source>
        <dbReference type="Pfam" id="PF01113"/>
    </source>
</evidence>
<comment type="caution">
    <text evidence="15">The sequence shown here is derived from an EMBL/GenBank/DDBJ whole genome shotgun (WGS) entry which is preliminary data.</text>
</comment>
<dbReference type="PROSITE" id="PS01298">
    <property type="entry name" value="DAPB"/>
    <property type="match status" value="1"/>
</dbReference>
<evidence type="ECO:0000259" key="14">
    <source>
        <dbReference type="Pfam" id="PF05173"/>
    </source>
</evidence>
<evidence type="ECO:0000256" key="8">
    <source>
        <dbReference type="ARBA" id="ARBA00023154"/>
    </source>
</evidence>
<dbReference type="InterPro" id="IPR036291">
    <property type="entry name" value="NAD(P)-bd_dom_sf"/>
</dbReference>
<accession>A0A644V8S3</accession>
<name>A0A644V8S3_9ZZZZ</name>
<reference evidence="15" key="1">
    <citation type="submission" date="2019-08" db="EMBL/GenBank/DDBJ databases">
        <authorList>
            <person name="Kucharzyk K."/>
            <person name="Murdoch R.W."/>
            <person name="Higgins S."/>
            <person name="Loffler F."/>
        </authorList>
    </citation>
    <scope>NUCLEOTIDE SEQUENCE</scope>
</reference>
<evidence type="ECO:0000256" key="11">
    <source>
        <dbReference type="ARBA" id="ARBA00049080"/>
    </source>
</evidence>
<evidence type="ECO:0000256" key="6">
    <source>
        <dbReference type="ARBA" id="ARBA00023002"/>
    </source>
</evidence>
<dbReference type="EC" id="1.17.1.8" evidence="10"/>
<evidence type="ECO:0000256" key="5">
    <source>
        <dbReference type="ARBA" id="ARBA00022915"/>
    </source>
</evidence>
<dbReference type="CDD" id="cd02274">
    <property type="entry name" value="DHDPR_N"/>
    <property type="match status" value="1"/>
</dbReference>
<evidence type="ECO:0000256" key="1">
    <source>
        <dbReference type="ARBA" id="ARBA00006642"/>
    </source>
</evidence>
<keyword evidence="4" id="KW-0521">NADP</keyword>
<dbReference type="PANTHER" id="PTHR20836:SF0">
    <property type="entry name" value="4-HYDROXY-TETRAHYDRODIPICOLINATE REDUCTASE 1, CHLOROPLASTIC-RELATED"/>
    <property type="match status" value="1"/>
</dbReference>
<comment type="catalytic activity">
    <reaction evidence="12">
        <text>(S)-2,3,4,5-tetrahydrodipicolinate + NAD(+) + H2O = (2S,4S)-4-hydroxy-2,3,4,5-tetrahydrodipicolinate + NADH + H(+)</text>
        <dbReference type="Rhea" id="RHEA:35323"/>
        <dbReference type="ChEBI" id="CHEBI:15377"/>
        <dbReference type="ChEBI" id="CHEBI:15378"/>
        <dbReference type="ChEBI" id="CHEBI:16845"/>
        <dbReference type="ChEBI" id="CHEBI:57540"/>
        <dbReference type="ChEBI" id="CHEBI:57945"/>
        <dbReference type="ChEBI" id="CHEBI:67139"/>
        <dbReference type="EC" id="1.17.1.8"/>
    </reaction>
</comment>
<dbReference type="GO" id="GO:0009089">
    <property type="term" value="P:lysine biosynthetic process via diaminopimelate"/>
    <property type="evidence" value="ECO:0007669"/>
    <property type="project" value="InterPro"/>
</dbReference>
<keyword evidence="2" id="KW-0963">Cytoplasm</keyword>
<evidence type="ECO:0000256" key="7">
    <source>
        <dbReference type="ARBA" id="ARBA00023027"/>
    </source>
</evidence>
<feature type="domain" description="Dihydrodipicolinate reductase C-terminal" evidence="14">
    <location>
        <begin position="119"/>
        <end position="249"/>
    </location>
</feature>
<dbReference type="EMBL" id="VSSQ01000234">
    <property type="protein sequence ID" value="MPL87162.1"/>
    <property type="molecule type" value="Genomic_DNA"/>
</dbReference>
<comment type="catalytic activity">
    <reaction evidence="11">
        <text>(S)-2,3,4,5-tetrahydrodipicolinate + NADP(+) + H2O = (2S,4S)-4-hydroxy-2,3,4,5-tetrahydrodipicolinate + NADPH + H(+)</text>
        <dbReference type="Rhea" id="RHEA:35331"/>
        <dbReference type="ChEBI" id="CHEBI:15377"/>
        <dbReference type="ChEBI" id="CHEBI:15378"/>
        <dbReference type="ChEBI" id="CHEBI:16845"/>
        <dbReference type="ChEBI" id="CHEBI:57783"/>
        <dbReference type="ChEBI" id="CHEBI:58349"/>
        <dbReference type="ChEBI" id="CHEBI:67139"/>
        <dbReference type="EC" id="1.17.1.8"/>
    </reaction>
</comment>
<evidence type="ECO:0000313" key="15">
    <source>
        <dbReference type="EMBL" id="MPL87162.1"/>
    </source>
</evidence>
<evidence type="ECO:0000256" key="10">
    <source>
        <dbReference type="ARBA" id="ARBA00038983"/>
    </source>
</evidence>
<dbReference type="InterPro" id="IPR022664">
    <property type="entry name" value="DapB_N_CS"/>
</dbReference>
<dbReference type="GO" id="GO:0019877">
    <property type="term" value="P:diaminopimelate biosynthetic process"/>
    <property type="evidence" value="ECO:0007669"/>
    <property type="project" value="UniProtKB-KW"/>
</dbReference>
<dbReference type="SUPFAM" id="SSF51735">
    <property type="entry name" value="NAD(P)-binding Rossmann-fold domains"/>
    <property type="match status" value="1"/>
</dbReference>
<evidence type="ECO:0000256" key="12">
    <source>
        <dbReference type="ARBA" id="ARBA00049396"/>
    </source>
</evidence>
<comment type="pathway">
    <text evidence="9">Amino-acid biosynthesis; L-lysine biosynthesis via DAP pathway; (S)-tetrahydrodipicolinate from L-aspartate: step 4/4.</text>
</comment>
<dbReference type="InterPro" id="IPR000846">
    <property type="entry name" value="DapB_N"/>
</dbReference>
<evidence type="ECO:0000256" key="2">
    <source>
        <dbReference type="ARBA" id="ARBA00022490"/>
    </source>
</evidence>
<sequence length="251" mass="27362">MIKVIICGAFGRMGTMIANMVLENPELEFVGGVDIREGTVLGKPVVSSENLASFIDQIKPDVMIDFTIAAATMVNAKIAAKKGVALVIGTTGFTPEQDAELLDAIKSVPVVKTTNFSVGVNIFWELVRDAASRLGDYDIEVIEAHHRHKKDAPSGTAKTILKVIQEEVGKREEMYGREGMTERKNEIGVHVIRGGDVVGDHTVQFHQNYETIELSHRAYDRAVFARGAIRAAAWVPGEAPGLYTMKEVLGL</sequence>
<evidence type="ECO:0000256" key="4">
    <source>
        <dbReference type="ARBA" id="ARBA00022857"/>
    </source>
</evidence>
<dbReference type="PANTHER" id="PTHR20836">
    <property type="entry name" value="DIHYDRODIPICOLINATE REDUCTASE"/>
    <property type="match status" value="1"/>
</dbReference>
<keyword evidence="6 15" id="KW-0560">Oxidoreductase</keyword>
<comment type="similarity">
    <text evidence="1">Belongs to the DapB family.</text>
</comment>
<dbReference type="SUPFAM" id="SSF55347">
    <property type="entry name" value="Glyceraldehyde-3-phosphate dehydrogenase-like, C-terminal domain"/>
    <property type="match status" value="1"/>
</dbReference>